<gene>
    <name evidence="3" type="ORF">G4Z16_01920</name>
</gene>
<accession>A0A7T1WQI7</accession>
<dbReference type="Gene3D" id="1.10.10.10">
    <property type="entry name" value="Winged helix-like DNA-binding domain superfamily/Winged helix DNA-binding domain"/>
    <property type="match status" value="1"/>
</dbReference>
<dbReference type="InterPro" id="IPR024189">
    <property type="entry name" value="ANTAR_transcrpt_antiterm_reg"/>
</dbReference>
<dbReference type="SUPFAM" id="SSF52172">
    <property type="entry name" value="CheY-like"/>
    <property type="match status" value="1"/>
</dbReference>
<proteinExistence type="predicted"/>
<dbReference type="KEGG" id="sbat:G4Z16_01920"/>
<reference evidence="4" key="1">
    <citation type="submission" date="2020-02" db="EMBL/GenBank/DDBJ databases">
        <title>Streptomyces sp. ASO4wet.</title>
        <authorList>
            <person name="Risdian C."/>
            <person name="Landwehr W."/>
            <person name="Schupp P."/>
            <person name="Wink J."/>
        </authorList>
    </citation>
    <scope>NUCLEOTIDE SEQUENCE [LARGE SCALE GENOMIC DNA]</scope>
    <source>
        <strain evidence="4">ASO4wet</strain>
    </source>
</reference>
<sequence length="98" mass="10582">MAPEGDAVSDAEKPQTEMEQLRQALETRPVIDRAHGVLMATHGCTPGEAWEVLKTASQETNTKLRTVAEEVTETTQGEPLPSEVRKAIQTALASLGKL</sequence>
<dbReference type="InterPro" id="IPR011006">
    <property type="entry name" value="CheY-like_superfamily"/>
</dbReference>
<dbReference type="SMART" id="SM01012">
    <property type="entry name" value="ANTAR"/>
    <property type="match status" value="1"/>
</dbReference>
<evidence type="ECO:0000313" key="3">
    <source>
        <dbReference type="EMBL" id="QPP05349.1"/>
    </source>
</evidence>
<protein>
    <submittedName>
        <fullName evidence="3">ANTAR domain-containing protein</fullName>
    </submittedName>
</protein>
<evidence type="ECO:0000313" key="4">
    <source>
        <dbReference type="Proteomes" id="UP000595046"/>
    </source>
</evidence>
<name>A0A7T1WQI7_9ACTN</name>
<dbReference type="InterPro" id="IPR036388">
    <property type="entry name" value="WH-like_DNA-bd_sf"/>
</dbReference>
<feature type="region of interest" description="Disordered" evidence="1">
    <location>
        <begin position="1"/>
        <end position="23"/>
    </location>
</feature>
<feature type="domain" description="ANTAR" evidence="2">
    <location>
        <begin position="11"/>
        <end position="72"/>
    </location>
</feature>
<dbReference type="AlphaFoldDB" id="A0A7T1WQI7"/>
<dbReference type="EMBL" id="CP048882">
    <property type="protein sequence ID" value="QPP05349.1"/>
    <property type="molecule type" value="Genomic_DNA"/>
</dbReference>
<dbReference type="Proteomes" id="UP000595046">
    <property type="component" value="Chromosome"/>
</dbReference>
<organism evidence="3 4">
    <name type="scientific">Streptomyces bathyalis</name>
    <dbReference type="NCBI Taxonomy" id="2710756"/>
    <lineage>
        <taxon>Bacteria</taxon>
        <taxon>Bacillati</taxon>
        <taxon>Actinomycetota</taxon>
        <taxon>Actinomycetes</taxon>
        <taxon>Kitasatosporales</taxon>
        <taxon>Streptomycetaceae</taxon>
        <taxon>Streptomyces</taxon>
    </lineage>
</organism>
<keyword evidence="4" id="KW-1185">Reference proteome</keyword>
<dbReference type="Pfam" id="PF03861">
    <property type="entry name" value="ANTAR"/>
    <property type="match status" value="1"/>
</dbReference>
<evidence type="ECO:0000259" key="2">
    <source>
        <dbReference type="PROSITE" id="PS50921"/>
    </source>
</evidence>
<dbReference type="PIRSF" id="PIRSF010636">
    <property type="entry name" value="ANTAR_solo"/>
    <property type="match status" value="1"/>
</dbReference>
<dbReference type="GO" id="GO:0003723">
    <property type="term" value="F:RNA binding"/>
    <property type="evidence" value="ECO:0007669"/>
    <property type="project" value="InterPro"/>
</dbReference>
<evidence type="ECO:0000256" key="1">
    <source>
        <dbReference type="SAM" id="MobiDB-lite"/>
    </source>
</evidence>
<feature type="compositionally biased region" description="Basic and acidic residues" evidence="1">
    <location>
        <begin position="10"/>
        <end position="20"/>
    </location>
</feature>
<dbReference type="PROSITE" id="PS50921">
    <property type="entry name" value="ANTAR"/>
    <property type="match status" value="1"/>
</dbReference>
<dbReference type="InterPro" id="IPR005561">
    <property type="entry name" value="ANTAR"/>
</dbReference>